<dbReference type="RefSeq" id="WP_015751461.1">
    <property type="nucleotide sequence ID" value="NC_013223.1"/>
</dbReference>
<organism evidence="1 2">
    <name type="scientific">Desulfohalobium retbaense (strain ATCC 49708 / DSM 5692 / JCM 16813 / HR100)</name>
    <dbReference type="NCBI Taxonomy" id="485915"/>
    <lineage>
        <taxon>Bacteria</taxon>
        <taxon>Pseudomonadati</taxon>
        <taxon>Thermodesulfobacteriota</taxon>
        <taxon>Desulfovibrionia</taxon>
        <taxon>Desulfovibrionales</taxon>
        <taxon>Desulfohalobiaceae</taxon>
        <taxon>Desulfohalobium</taxon>
    </lineage>
</organism>
<evidence type="ECO:0000313" key="2">
    <source>
        <dbReference type="Proteomes" id="UP000001052"/>
    </source>
</evidence>
<accession>C8X1Y7</accession>
<protein>
    <recommendedName>
        <fullName evidence="3">Lipid A deacylase LpxR family protein</fullName>
    </recommendedName>
</protein>
<reference evidence="2" key="1">
    <citation type="submission" date="2009-09" db="EMBL/GenBank/DDBJ databases">
        <title>The complete chromosome of Desulfohalobium retbaense DSM 5692.</title>
        <authorList>
            <consortium name="US DOE Joint Genome Institute (JGI-PGF)"/>
            <person name="Lucas S."/>
            <person name="Copeland A."/>
            <person name="Lapidus A."/>
            <person name="Glavina del Rio T."/>
            <person name="Dalin E."/>
            <person name="Tice H."/>
            <person name="Bruce D."/>
            <person name="Goodwin L."/>
            <person name="Pitluck S."/>
            <person name="Kyrpides N."/>
            <person name="Mavromatis K."/>
            <person name="Ivanova N."/>
            <person name="Mikhailova N."/>
            <person name="Munk A.C."/>
            <person name="Brettin T."/>
            <person name="Detter J.C."/>
            <person name="Han C."/>
            <person name="Tapia R."/>
            <person name="Larimer F."/>
            <person name="Land M."/>
            <person name="Hauser L."/>
            <person name="Markowitz V."/>
            <person name="Cheng J.-F."/>
            <person name="Hugenholtz P."/>
            <person name="Woyke T."/>
            <person name="Wu D."/>
            <person name="Spring S."/>
            <person name="Klenk H.-P."/>
            <person name="Eisen J.A."/>
        </authorList>
    </citation>
    <scope>NUCLEOTIDE SEQUENCE [LARGE SCALE GENOMIC DNA]</scope>
    <source>
        <strain evidence="2">DSM 5692</strain>
    </source>
</reference>
<name>C8X1Y7_DESRD</name>
<dbReference type="InterPro" id="IPR018707">
    <property type="entry name" value="LpxR"/>
</dbReference>
<dbReference type="KEGG" id="drt:Dret_1022"/>
<dbReference type="Proteomes" id="UP000001052">
    <property type="component" value="Chromosome"/>
</dbReference>
<dbReference type="Gene3D" id="2.40.128.140">
    <property type="entry name" value="Outer membrane protein"/>
    <property type="match status" value="1"/>
</dbReference>
<dbReference type="Pfam" id="PF09982">
    <property type="entry name" value="LpxR"/>
    <property type="match status" value="1"/>
</dbReference>
<keyword evidence="2" id="KW-1185">Reference proteome</keyword>
<dbReference type="eggNOG" id="COG3528">
    <property type="taxonomic scope" value="Bacteria"/>
</dbReference>
<dbReference type="STRING" id="485915.Dret_1022"/>
<gene>
    <name evidence="1" type="ordered locus">Dret_1022</name>
</gene>
<dbReference type="HOGENOM" id="CLU_055418_0_0_7"/>
<dbReference type="AlphaFoldDB" id="C8X1Y7"/>
<dbReference type="OrthoDB" id="9776275at2"/>
<evidence type="ECO:0000313" key="1">
    <source>
        <dbReference type="EMBL" id="ACV68310.1"/>
    </source>
</evidence>
<evidence type="ECO:0008006" key="3">
    <source>
        <dbReference type="Google" id="ProtNLM"/>
    </source>
</evidence>
<proteinExistence type="predicted"/>
<reference evidence="1 2" key="2">
    <citation type="journal article" date="2010" name="Stand. Genomic Sci.">
        <title>Complete genome sequence of Desulfohalobium retbaense type strain (HR(100)).</title>
        <authorList>
            <person name="Spring S."/>
            <person name="Nolan M."/>
            <person name="Lapidus A."/>
            <person name="Glavina Del Rio T."/>
            <person name="Copeland A."/>
            <person name="Tice H."/>
            <person name="Cheng J.F."/>
            <person name="Lucas S."/>
            <person name="Land M."/>
            <person name="Chen F."/>
            <person name="Bruce D."/>
            <person name="Goodwin L."/>
            <person name="Pitluck S."/>
            <person name="Ivanova N."/>
            <person name="Mavromatis K."/>
            <person name="Mikhailova N."/>
            <person name="Pati A."/>
            <person name="Chen A."/>
            <person name="Palaniappan K."/>
            <person name="Hauser L."/>
            <person name="Chang Y.J."/>
            <person name="Jeffries C.D."/>
            <person name="Munk C."/>
            <person name="Kiss H."/>
            <person name="Chain P."/>
            <person name="Han C."/>
            <person name="Brettin T."/>
            <person name="Detter J.C."/>
            <person name="Schuler E."/>
            <person name="Goker M."/>
            <person name="Rohde M."/>
            <person name="Bristow J."/>
            <person name="Eisen J.A."/>
            <person name="Markowitz V."/>
            <person name="Hugenholtz P."/>
            <person name="Kyrpides N.C."/>
            <person name="Klenk H.P."/>
        </authorList>
    </citation>
    <scope>NUCLEOTIDE SEQUENCE [LARGE SCALE GENOMIC DNA]</scope>
    <source>
        <strain evidence="1 2">DSM 5692</strain>
    </source>
</reference>
<dbReference type="EMBL" id="CP001734">
    <property type="protein sequence ID" value="ACV68310.1"/>
    <property type="molecule type" value="Genomic_DNA"/>
</dbReference>
<dbReference type="InterPro" id="IPR037107">
    <property type="entry name" value="Put_OMP_sf"/>
</dbReference>
<sequence length="353" mass="39366">MTTPAKRPFGFLLPLFLAGLIVFAVIGPVYASSNSSQDWQTVSFFFENDLFADTDKYYTNAVQLTWVSPDLERYRDDVRLPQWTLPIIRCAPFVNVPDSTHNVGLLLGQHIYTPSDIRTTIVDPDERPYAGFLYSGLALHSKTTSQLDTLEAVVGIVGPSALGEEAQNTVHRLRGLHLARGWDSQLHDEPALRLAWQRKHRLWQWTNPNGFGADCLPHIGATLGNVKTALNAGGEFRLGYRLPQDFGTDTIRPGAGISAPLPTGPATRWGRLGVHLFAGVNAQVIARNIFLDGNTWRHSRHVDKRFIVGEISAGVAVTFEQLKITYRHVFRTQEFEHQDRGHAIGSMAVTWAF</sequence>